<protein>
    <submittedName>
        <fullName evidence="15">Dimethyl sulfoxide reductase subunit A</fullName>
    </submittedName>
</protein>
<evidence type="ECO:0000256" key="12">
    <source>
        <dbReference type="ARBA" id="ARBA00023014"/>
    </source>
</evidence>
<proteinExistence type="inferred from homology"/>
<gene>
    <name evidence="15" type="ORF">I8531_003248</name>
</gene>
<keyword evidence="11" id="KW-0408">Iron</keyword>
<accession>A0A9P3T9Y1</accession>
<dbReference type="FunFam" id="3.40.50.12440:FF:000002">
    <property type="entry name" value="Anaerobic dimethyl sulfoxide reductase, A subunit"/>
    <property type="match status" value="1"/>
</dbReference>
<dbReference type="Pfam" id="PF04879">
    <property type="entry name" value="Molybdop_Fe4S4"/>
    <property type="match status" value="1"/>
</dbReference>
<dbReference type="Pfam" id="PF01568">
    <property type="entry name" value="Molydop_binding"/>
    <property type="match status" value="1"/>
</dbReference>
<comment type="subcellular location">
    <subcellularLocation>
        <location evidence="3">Cell membrane</location>
        <topology evidence="3">Peripheral membrane protein</topology>
        <orientation evidence="3">Cytoplasmic side</orientation>
    </subcellularLocation>
</comment>
<dbReference type="InterPro" id="IPR049754">
    <property type="entry name" value="YnfE"/>
</dbReference>
<evidence type="ECO:0000256" key="10">
    <source>
        <dbReference type="ARBA" id="ARBA00023002"/>
    </source>
</evidence>
<evidence type="ECO:0000313" key="16">
    <source>
        <dbReference type="Proteomes" id="UP000867740"/>
    </source>
</evidence>
<evidence type="ECO:0000256" key="4">
    <source>
        <dbReference type="ARBA" id="ARBA00010312"/>
    </source>
</evidence>
<reference evidence="15" key="2">
    <citation type="submission" date="2020-10" db="EMBL/GenBank/DDBJ databases">
        <authorList>
            <consortium name="NCBI Pathogen Detection Project"/>
        </authorList>
    </citation>
    <scope>NUCLEOTIDE SEQUENCE</scope>
    <source>
        <strain evidence="15">CAVp300</strain>
    </source>
</reference>
<keyword evidence="9" id="KW-0732">Signal</keyword>
<evidence type="ECO:0000256" key="7">
    <source>
        <dbReference type="ARBA" id="ARBA00022505"/>
    </source>
</evidence>
<dbReference type="FunFam" id="2.40.40.20:FF:000010">
    <property type="entry name" value="Anaerobic dimethyl sulfoxide reductase subunit A"/>
    <property type="match status" value="1"/>
</dbReference>
<dbReference type="PROSITE" id="PS51669">
    <property type="entry name" value="4FE4S_MOW_BIS_MGD"/>
    <property type="match status" value="1"/>
</dbReference>
<dbReference type="InterPro" id="IPR009010">
    <property type="entry name" value="Asp_de-COase-like_dom_sf"/>
</dbReference>
<comment type="similarity">
    <text evidence="4">Belongs to the prokaryotic molybdopterin-containing oxidoreductase family.</text>
</comment>
<dbReference type="GO" id="GO:0009061">
    <property type="term" value="P:anaerobic respiration"/>
    <property type="evidence" value="ECO:0007669"/>
    <property type="project" value="TreeGrafter"/>
</dbReference>
<sequence length="812" mass="89393">MSIIESGGGISRRTLVKSTALGSLALAAGSFSLPFGMRAAAAAVQSALQPAEDKVVWGACSVNCGSRCALRSHVRDNEVYWVETDNTGDDVYGNHQVRACLRGRSIRRRINHPDRLNYPMKRVGKRGEGKFERISWDEALNTIADSLKGTVEKYGNEAVYINYSSGIVGGNITRSSPSASIIARLMAIYGGFLGQYGTYSTAQIAYAMPYTYGSNEGNSTSDIENTKLVVMFGNNPAETRMSGGGITYFLEQARERSGARMIVIDPHYTDTAAGREDEWIPIRPGTDAALVAGIAWVLINENMVDQPFLDKYCVGYDEKTLPEGAPANGHYKAYILGQGDDGIAKTPQWASAVTGIPADRIVKLAREIGQTKPACICQGWGPQRQANGELTSRAIAMLPILTGNVGINGGNSGARESTYTITIERMPMPENPVKTKISCFTWTDAIARGPEMTALRDGVQGKDKLDVPIKFIWNYAGNTITNQHGDINHTHDVLQDDKKCEMIVVIENFMTSSAMYADILLPDLMTVEQEDIIPNDYAGNMGYLIFIQPVTAPKFERKPIYWITSEIARRLGPDIYQKFTEGRTQEEWLKYLYAKMLAKDPQLPSYDDLKKMGIYKRKDPAGHYVAYKKFRDDPQANPLKTPSGKIEIYSSSLANIANTWEIPEGEVISPLPVYASTPEGWDDPARSKYPLQLFGFHYKSRTHSSYGNIDILEAACRQEVWINPIDAQKRGIASGDTVRVFNGRGEVRIAAKVTPRIMPGVSAMGQGAWHNADMNGDRVDHGGCVNTLTTHRPSPLAKGNPQHTNLVEIEKV</sequence>
<dbReference type="SUPFAM" id="SSF53706">
    <property type="entry name" value="Formate dehydrogenase/DMSO reductase, domains 1-3"/>
    <property type="match status" value="1"/>
</dbReference>
<dbReference type="EMBL" id="DACSUM010000027">
    <property type="protein sequence ID" value="HAT3582921.1"/>
    <property type="molecule type" value="Genomic_DNA"/>
</dbReference>
<dbReference type="GO" id="GO:0005886">
    <property type="term" value="C:plasma membrane"/>
    <property type="evidence" value="ECO:0007669"/>
    <property type="project" value="UniProtKB-SubCell"/>
</dbReference>
<dbReference type="AlphaFoldDB" id="A0A9P3T9Y1"/>
<evidence type="ECO:0000256" key="1">
    <source>
        <dbReference type="ARBA" id="ARBA00001942"/>
    </source>
</evidence>
<organism evidence="15 16">
    <name type="scientific">Kluyvera intermedia</name>
    <name type="common">Enterobacter intermedius</name>
    <dbReference type="NCBI Taxonomy" id="61648"/>
    <lineage>
        <taxon>Bacteria</taxon>
        <taxon>Pseudomonadati</taxon>
        <taxon>Pseudomonadota</taxon>
        <taxon>Gammaproteobacteria</taxon>
        <taxon>Enterobacterales</taxon>
        <taxon>Enterobacteriaceae</taxon>
        <taxon>Kluyvera</taxon>
    </lineage>
</organism>
<evidence type="ECO:0000256" key="11">
    <source>
        <dbReference type="ARBA" id="ARBA00023004"/>
    </source>
</evidence>
<dbReference type="CDD" id="cd02770">
    <property type="entry name" value="MopB_DmsA-EC"/>
    <property type="match status" value="1"/>
</dbReference>
<dbReference type="RefSeq" id="WP_047370180.1">
    <property type="nucleotide sequence ID" value="NZ_CABMNU010000005.1"/>
</dbReference>
<dbReference type="GO" id="GO:0051539">
    <property type="term" value="F:4 iron, 4 sulfur cluster binding"/>
    <property type="evidence" value="ECO:0007669"/>
    <property type="project" value="UniProtKB-KW"/>
</dbReference>
<dbReference type="InterPro" id="IPR050612">
    <property type="entry name" value="Prok_Mopterin_Oxidored"/>
</dbReference>
<dbReference type="PANTHER" id="PTHR43742">
    <property type="entry name" value="TRIMETHYLAMINE-N-OXIDE REDUCTASE"/>
    <property type="match status" value="1"/>
</dbReference>
<dbReference type="GO" id="GO:0030288">
    <property type="term" value="C:outer membrane-bounded periplasmic space"/>
    <property type="evidence" value="ECO:0007669"/>
    <property type="project" value="TreeGrafter"/>
</dbReference>
<dbReference type="Pfam" id="PF00384">
    <property type="entry name" value="Molybdopterin"/>
    <property type="match status" value="1"/>
</dbReference>
<dbReference type="PANTHER" id="PTHR43742:SF7">
    <property type="entry name" value="DIMETHYL SULFOXIDE REDUCTASE CHAIN YNFE-RELATED"/>
    <property type="match status" value="1"/>
</dbReference>
<dbReference type="NCBIfam" id="TIGR02166">
    <property type="entry name" value="dmsA_ynfE"/>
    <property type="match status" value="1"/>
</dbReference>
<keyword evidence="13" id="KW-0472">Membrane</keyword>
<dbReference type="GO" id="GO:0043546">
    <property type="term" value="F:molybdopterin cofactor binding"/>
    <property type="evidence" value="ECO:0007669"/>
    <property type="project" value="InterPro"/>
</dbReference>
<dbReference type="PROSITE" id="PS51318">
    <property type="entry name" value="TAT"/>
    <property type="match status" value="1"/>
</dbReference>
<dbReference type="GO" id="GO:0030151">
    <property type="term" value="F:molybdenum ion binding"/>
    <property type="evidence" value="ECO:0007669"/>
    <property type="project" value="InterPro"/>
</dbReference>
<comment type="cofactor">
    <cofactor evidence="2">
        <name>[4Fe-4S] cluster</name>
        <dbReference type="ChEBI" id="CHEBI:49883"/>
    </cofactor>
</comment>
<keyword evidence="12" id="KW-0411">Iron-sulfur</keyword>
<evidence type="ECO:0000259" key="14">
    <source>
        <dbReference type="PROSITE" id="PS51669"/>
    </source>
</evidence>
<evidence type="ECO:0000313" key="15">
    <source>
        <dbReference type="EMBL" id="HAT3582921.1"/>
    </source>
</evidence>
<dbReference type="Gene3D" id="3.40.228.10">
    <property type="entry name" value="Dimethylsulfoxide Reductase, domain 2"/>
    <property type="match status" value="1"/>
</dbReference>
<dbReference type="CDD" id="cd02794">
    <property type="entry name" value="MopB_CT_DmsA-EC"/>
    <property type="match status" value="1"/>
</dbReference>
<dbReference type="Gene3D" id="2.40.40.20">
    <property type="match status" value="1"/>
</dbReference>
<evidence type="ECO:0000256" key="3">
    <source>
        <dbReference type="ARBA" id="ARBA00004413"/>
    </source>
</evidence>
<keyword evidence="8" id="KW-0479">Metal-binding</keyword>
<dbReference type="Proteomes" id="UP000867740">
    <property type="component" value="Unassembled WGS sequence"/>
</dbReference>
<dbReference type="SMART" id="SM00926">
    <property type="entry name" value="Molybdop_Fe4S4"/>
    <property type="match status" value="1"/>
</dbReference>
<evidence type="ECO:0000256" key="5">
    <source>
        <dbReference type="ARBA" id="ARBA00022475"/>
    </source>
</evidence>
<evidence type="ECO:0000256" key="8">
    <source>
        <dbReference type="ARBA" id="ARBA00022723"/>
    </source>
</evidence>
<dbReference type="GO" id="GO:0009389">
    <property type="term" value="F:dimethyl sulfoxide reductase activity"/>
    <property type="evidence" value="ECO:0007669"/>
    <property type="project" value="InterPro"/>
</dbReference>
<dbReference type="InterPro" id="IPR006657">
    <property type="entry name" value="MoPterin_dinucl-bd_dom"/>
</dbReference>
<comment type="caution">
    <text evidence="15">The sequence shown here is derived from an EMBL/GenBank/DDBJ whole genome shotgun (WGS) entry which is preliminary data.</text>
</comment>
<dbReference type="FunFam" id="3.40.50.740:FF:000015">
    <property type="entry name" value="Anaerobic dimethyl sulfoxide reductase subunit A"/>
    <property type="match status" value="1"/>
</dbReference>
<dbReference type="GO" id="GO:0009055">
    <property type="term" value="F:electron transfer activity"/>
    <property type="evidence" value="ECO:0007669"/>
    <property type="project" value="TreeGrafter"/>
</dbReference>
<dbReference type="FunFam" id="3.40.228.10:FF:000004">
    <property type="entry name" value="Dimethyl sulfoxide reductase subunit A"/>
    <property type="match status" value="1"/>
</dbReference>
<evidence type="ECO:0000256" key="9">
    <source>
        <dbReference type="ARBA" id="ARBA00022729"/>
    </source>
</evidence>
<keyword evidence="10" id="KW-0560">Oxidoreductase</keyword>
<keyword evidence="7" id="KW-0500">Molybdenum</keyword>
<dbReference type="InterPro" id="IPR006311">
    <property type="entry name" value="TAT_signal"/>
</dbReference>
<keyword evidence="6" id="KW-0004">4Fe-4S</keyword>
<feature type="domain" description="4Fe-4S Mo/W bis-MGD-type" evidence="14">
    <location>
        <begin position="53"/>
        <end position="114"/>
    </location>
</feature>
<dbReference type="SUPFAM" id="SSF50692">
    <property type="entry name" value="ADC-like"/>
    <property type="match status" value="1"/>
</dbReference>
<reference evidence="15" key="1">
    <citation type="journal article" date="2018" name="Genome Biol.">
        <title>SKESA: strategic k-mer extension for scrupulous assemblies.</title>
        <authorList>
            <person name="Souvorov A."/>
            <person name="Agarwala R."/>
            <person name="Lipman D.J."/>
        </authorList>
    </citation>
    <scope>NUCLEOTIDE SEQUENCE</scope>
    <source>
        <strain evidence="15">CAVp300</strain>
    </source>
</reference>
<dbReference type="InterPro" id="IPR011888">
    <property type="entry name" value="Anaer_DMSO_reductase"/>
</dbReference>
<dbReference type="Gene3D" id="3.40.50.740">
    <property type="match status" value="1"/>
</dbReference>
<name>A0A9P3T9Y1_KLUIN</name>
<evidence type="ECO:0000256" key="6">
    <source>
        <dbReference type="ARBA" id="ARBA00022485"/>
    </source>
</evidence>
<comment type="cofactor">
    <cofactor evidence="1">
        <name>Mo-bis(molybdopterin guanine dinucleotide)</name>
        <dbReference type="ChEBI" id="CHEBI:60539"/>
    </cofactor>
</comment>
<evidence type="ECO:0000256" key="13">
    <source>
        <dbReference type="ARBA" id="ARBA00023136"/>
    </source>
</evidence>
<dbReference type="NCBIfam" id="NF041885">
    <property type="entry name" value="selenate_YnfE"/>
    <property type="match status" value="1"/>
</dbReference>
<evidence type="ECO:0000256" key="2">
    <source>
        <dbReference type="ARBA" id="ARBA00001966"/>
    </source>
</evidence>
<dbReference type="InterPro" id="IPR006963">
    <property type="entry name" value="Mopterin_OxRdtase_4Fe-4S_dom"/>
</dbReference>
<dbReference type="InterPro" id="IPR006656">
    <property type="entry name" value="Mopterin_OxRdtase"/>
</dbReference>
<keyword evidence="5" id="KW-1003">Cell membrane</keyword>
<dbReference type="FunFam" id="3.40.50.12440:FF:000003">
    <property type="entry name" value="Anaerobic dimethyl sulfoxide reductase subunit A"/>
    <property type="match status" value="1"/>
</dbReference>
<dbReference type="Gene3D" id="2.20.25.90">
    <property type="entry name" value="ADC-like domains"/>
    <property type="match status" value="1"/>
</dbReference>